<dbReference type="Pfam" id="PF02450">
    <property type="entry name" value="LCAT"/>
    <property type="match status" value="1"/>
</dbReference>
<keyword evidence="2" id="KW-1185">Reference proteome</keyword>
<sequence length="262" mass="30329">MLVPLCVTTWVTGFGSTESVEYISPFPQQIRTISKKASYYIKLIKTLESIGYTRNVDIRAAPYDWRQAPNEHEEFFVQLKLLVEETYYLNGYKPVIFFTHSMGAIVFAATPWGGNFKYMYDYLYSDDFAGNILPIFRKAERTFSSLAFLLPNRRIFGDSVLIQTPRDNFTASDFGRFFAILNHKDAFNMWIDTRDILDPLVHPQVDIFCIGGINVPTLRAMICKDEYFTKQMVIYANGDGFVNMESLMVTLLRRQISFNGYF</sequence>
<dbReference type="EMBL" id="NCKU01000208">
    <property type="protein sequence ID" value="RWS16567.1"/>
    <property type="molecule type" value="Genomic_DNA"/>
</dbReference>
<dbReference type="GO" id="GO:0006629">
    <property type="term" value="P:lipid metabolic process"/>
    <property type="evidence" value="ECO:0007669"/>
    <property type="project" value="InterPro"/>
</dbReference>
<dbReference type="GO" id="GO:0008374">
    <property type="term" value="F:O-acyltransferase activity"/>
    <property type="evidence" value="ECO:0007669"/>
    <property type="project" value="InterPro"/>
</dbReference>
<dbReference type="OrthoDB" id="190846at2759"/>
<dbReference type="AlphaFoldDB" id="A0A443RMU4"/>
<gene>
    <name evidence="1" type="ORF">B4U79_01088</name>
</gene>
<dbReference type="Gene3D" id="3.40.50.1820">
    <property type="entry name" value="alpha/beta hydrolase"/>
    <property type="match status" value="1"/>
</dbReference>
<dbReference type="PANTHER" id="PTHR11440">
    <property type="entry name" value="LECITHIN-CHOLESTEROL ACYLTRANSFERASE-RELATED"/>
    <property type="match status" value="1"/>
</dbReference>
<dbReference type="Proteomes" id="UP000285301">
    <property type="component" value="Unassembled WGS sequence"/>
</dbReference>
<reference evidence="1 2" key="1">
    <citation type="journal article" date="2018" name="Gigascience">
        <title>Genomes of trombidid mites reveal novel predicted allergens and laterally-transferred genes associated with secondary metabolism.</title>
        <authorList>
            <person name="Dong X."/>
            <person name="Chaisiri K."/>
            <person name="Xia D."/>
            <person name="Armstrong S.D."/>
            <person name="Fang Y."/>
            <person name="Donnelly M.J."/>
            <person name="Kadowaki T."/>
            <person name="McGarry J.W."/>
            <person name="Darby A.C."/>
            <person name="Makepeace B.L."/>
        </authorList>
    </citation>
    <scope>NUCLEOTIDE SEQUENCE [LARGE SCALE GENOMIC DNA]</scope>
    <source>
        <strain evidence="1">UoL-WK</strain>
    </source>
</reference>
<proteinExistence type="predicted"/>
<organism evidence="1 2">
    <name type="scientific">Dinothrombium tinctorium</name>
    <dbReference type="NCBI Taxonomy" id="1965070"/>
    <lineage>
        <taxon>Eukaryota</taxon>
        <taxon>Metazoa</taxon>
        <taxon>Ecdysozoa</taxon>
        <taxon>Arthropoda</taxon>
        <taxon>Chelicerata</taxon>
        <taxon>Arachnida</taxon>
        <taxon>Acari</taxon>
        <taxon>Acariformes</taxon>
        <taxon>Trombidiformes</taxon>
        <taxon>Prostigmata</taxon>
        <taxon>Anystina</taxon>
        <taxon>Parasitengona</taxon>
        <taxon>Trombidioidea</taxon>
        <taxon>Trombidiidae</taxon>
        <taxon>Dinothrombium</taxon>
    </lineage>
</organism>
<evidence type="ECO:0000313" key="2">
    <source>
        <dbReference type="Proteomes" id="UP000285301"/>
    </source>
</evidence>
<dbReference type="STRING" id="1965070.A0A443RMU4"/>
<dbReference type="InterPro" id="IPR029058">
    <property type="entry name" value="AB_hydrolase_fold"/>
</dbReference>
<dbReference type="SUPFAM" id="SSF53474">
    <property type="entry name" value="alpha/beta-Hydrolases"/>
    <property type="match status" value="1"/>
</dbReference>
<name>A0A443RMU4_9ACAR</name>
<accession>A0A443RMU4</accession>
<protein>
    <submittedName>
        <fullName evidence="1">Group XV phospholipase A2-like protein</fullName>
    </submittedName>
</protein>
<comment type="caution">
    <text evidence="1">The sequence shown here is derived from an EMBL/GenBank/DDBJ whole genome shotgun (WGS) entry which is preliminary data.</text>
</comment>
<evidence type="ECO:0000313" key="1">
    <source>
        <dbReference type="EMBL" id="RWS16567.1"/>
    </source>
</evidence>
<dbReference type="InterPro" id="IPR003386">
    <property type="entry name" value="LACT/PDAT_acylTrfase"/>
</dbReference>